<dbReference type="eggNOG" id="arCOG15125">
    <property type="taxonomic scope" value="Archaea"/>
</dbReference>
<gene>
    <name evidence="1" type="ORF">PAP_06130</name>
</gene>
<dbReference type="HOGENOM" id="CLU_2712986_0_0_2"/>
<sequence length="72" mass="8305">MKLFKIHVVNYGEEEDSKAFATFLVLARDEGRVELLVREYIKKEELLKGDVEILDVKEVPTDKEQVLGVILD</sequence>
<dbReference type="GeneID" id="24842347"/>
<keyword evidence="2" id="KW-1185">Reference proteome</keyword>
<dbReference type="EMBL" id="CP006019">
    <property type="protein sequence ID" value="AIF69626.1"/>
    <property type="molecule type" value="Genomic_DNA"/>
</dbReference>
<dbReference type="KEGG" id="ppac:PAP_06130"/>
<evidence type="ECO:0000313" key="2">
    <source>
        <dbReference type="Proteomes" id="UP000027981"/>
    </source>
</evidence>
<organism evidence="1 2">
    <name type="scientific">Palaeococcus pacificus DY20341</name>
    <dbReference type="NCBI Taxonomy" id="1343739"/>
    <lineage>
        <taxon>Archaea</taxon>
        <taxon>Methanobacteriati</taxon>
        <taxon>Methanobacteriota</taxon>
        <taxon>Thermococci</taxon>
        <taxon>Thermococcales</taxon>
        <taxon>Thermococcaceae</taxon>
        <taxon>Palaeococcus</taxon>
    </lineage>
</organism>
<reference evidence="1 2" key="2">
    <citation type="journal article" date="2015" name="Genome Announc.">
        <title>Complete Genome Sequence of Hyperthermophilic Piezophilic Archaeon Palaeococcus pacificus DY20341T, Isolated from Deep-Sea Hydrothermal Sediments.</title>
        <authorList>
            <person name="Zeng X."/>
            <person name="Jebbar M."/>
            <person name="Shao Z."/>
        </authorList>
    </citation>
    <scope>NUCLEOTIDE SEQUENCE [LARGE SCALE GENOMIC DNA]</scope>
    <source>
        <strain evidence="1 2">DY20341</strain>
    </source>
</reference>
<dbReference type="Proteomes" id="UP000027981">
    <property type="component" value="Chromosome"/>
</dbReference>
<evidence type="ECO:0000313" key="1">
    <source>
        <dbReference type="EMBL" id="AIF69626.1"/>
    </source>
</evidence>
<protein>
    <submittedName>
        <fullName evidence="1">Uncharacterized protein</fullName>
    </submittedName>
</protein>
<proteinExistence type="predicted"/>
<dbReference type="RefSeq" id="WP_048165164.1">
    <property type="nucleotide sequence ID" value="NZ_CP006019.1"/>
</dbReference>
<dbReference type="AlphaFoldDB" id="A0A075LU30"/>
<name>A0A075LU30_9EURY</name>
<reference evidence="2" key="1">
    <citation type="submission" date="2013-06" db="EMBL/GenBank/DDBJ databases">
        <title>Complete Genome Sequence of Hyperthermophilic Palaeococcus pacificus DY20341T, Isolated from a Deep-Sea Hydrothermal Sediments.</title>
        <authorList>
            <person name="Zeng X."/>
            <person name="Shao Z."/>
        </authorList>
    </citation>
    <scope>NUCLEOTIDE SEQUENCE [LARGE SCALE GENOMIC DNA]</scope>
    <source>
        <strain evidence="2">DY20341</strain>
    </source>
</reference>
<dbReference type="OrthoDB" id="382489at2157"/>
<accession>A0A075LU30</accession>